<evidence type="ECO:0000256" key="2">
    <source>
        <dbReference type="SAM" id="SignalP"/>
    </source>
</evidence>
<dbReference type="Proteomes" id="UP000504634">
    <property type="component" value="Unplaced"/>
</dbReference>
<dbReference type="GeneID" id="115633374"/>
<keyword evidence="2" id="KW-0732">Signal</keyword>
<feature type="region of interest" description="Disordered" evidence="1">
    <location>
        <begin position="29"/>
        <end position="51"/>
    </location>
</feature>
<feature type="compositionally biased region" description="Low complexity" evidence="1">
    <location>
        <begin position="211"/>
        <end position="225"/>
    </location>
</feature>
<organism evidence="3 4">
    <name type="scientific">Drosophila lebanonensis</name>
    <name type="common">Fruit fly</name>
    <name type="synonym">Scaptodrosophila lebanonensis</name>
    <dbReference type="NCBI Taxonomy" id="7225"/>
    <lineage>
        <taxon>Eukaryota</taxon>
        <taxon>Metazoa</taxon>
        <taxon>Ecdysozoa</taxon>
        <taxon>Arthropoda</taxon>
        <taxon>Hexapoda</taxon>
        <taxon>Insecta</taxon>
        <taxon>Pterygota</taxon>
        <taxon>Neoptera</taxon>
        <taxon>Endopterygota</taxon>
        <taxon>Diptera</taxon>
        <taxon>Brachycera</taxon>
        <taxon>Muscomorpha</taxon>
        <taxon>Ephydroidea</taxon>
        <taxon>Drosophilidae</taxon>
        <taxon>Scaptodrosophila</taxon>
    </lineage>
</organism>
<dbReference type="OrthoDB" id="8066289at2759"/>
<feature type="compositionally biased region" description="Polar residues" evidence="1">
    <location>
        <begin position="186"/>
        <end position="200"/>
    </location>
</feature>
<reference evidence="4" key="1">
    <citation type="submission" date="2025-08" db="UniProtKB">
        <authorList>
            <consortium name="RefSeq"/>
        </authorList>
    </citation>
    <scope>IDENTIFICATION</scope>
    <source>
        <strain evidence="4">11010-0011.00</strain>
        <tissue evidence="4">Whole body</tissue>
    </source>
</reference>
<feature type="signal peptide" evidence="2">
    <location>
        <begin position="1"/>
        <end position="30"/>
    </location>
</feature>
<protein>
    <submittedName>
        <fullName evidence="4">Pre-mRNA-splicing factor CWC22 homolog</fullName>
    </submittedName>
</protein>
<gene>
    <name evidence="4" type="primary">LOC115633374</name>
</gene>
<evidence type="ECO:0000313" key="4">
    <source>
        <dbReference type="RefSeq" id="XP_030386678.1"/>
    </source>
</evidence>
<name>A0A6J2UGY0_DROLE</name>
<proteinExistence type="predicted"/>
<dbReference type="RefSeq" id="XP_030386678.1">
    <property type="nucleotide sequence ID" value="XM_030530818.1"/>
</dbReference>
<dbReference type="AlphaFoldDB" id="A0A6J2UGY0"/>
<evidence type="ECO:0000256" key="1">
    <source>
        <dbReference type="SAM" id="MobiDB-lite"/>
    </source>
</evidence>
<sequence>MKFAILPNQYMVLVLALALVSMGQLSLVSGRGASTPAPLATSTVKPTSAPKMEAAHTKPTRPMMIINAPPQKQKHLVPANVPAAEPQTVVEQLPVGHAEHLEPMHLKSTPLQVRDAKPLQVTGFITKTGNIYEIEDQKGMGVIESRQAADEEGQIVCNYGNVIIYSDVPCDQVSSSIQVGEVQQLSGNKNDSDQQMSAEASTEKPVEEAEQQAPAADAADTAVAANGSNTPRQQSQRQGQRQGQRRRRRRPQQQKLKQQRRRQKQHRRKNQQKNRRQQQRRRPHSGRRQIVRQTA</sequence>
<feature type="region of interest" description="Disordered" evidence="1">
    <location>
        <begin position="186"/>
        <end position="295"/>
    </location>
</feature>
<feature type="chain" id="PRO_5026853358" evidence="2">
    <location>
        <begin position="31"/>
        <end position="295"/>
    </location>
</feature>
<accession>A0A6J2UGY0</accession>
<keyword evidence="3" id="KW-1185">Reference proteome</keyword>
<feature type="compositionally biased region" description="Basic residues" evidence="1">
    <location>
        <begin position="243"/>
        <end position="295"/>
    </location>
</feature>
<feature type="compositionally biased region" description="Low complexity" evidence="1">
    <location>
        <begin position="232"/>
        <end position="242"/>
    </location>
</feature>
<evidence type="ECO:0000313" key="3">
    <source>
        <dbReference type="Proteomes" id="UP000504634"/>
    </source>
</evidence>